<dbReference type="PANTHER" id="PTHR37523:SF1">
    <property type="entry name" value="CALCINEURIN-LIKE PHOSPHOESTERASE DOMAIN-CONTAINING PROTEIN"/>
    <property type="match status" value="1"/>
</dbReference>
<dbReference type="EMBL" id="CP080572">
    <property type="protein sequence ID" value="USG99454.1"/>
    <property type="molecule type" value="Genomic_DNA"/>
</dbReference>
<proteinExistence type="inferred from homology"/>
<organism evidence="3 4">
    <name type="scientific">Thermococcus argininiproducens</name>
    <dbReference type="NCBI Taxonomy" id="2866384"/>
    <lineage>
        <taxon>Archaea</taxon>
        <taxon>Methanobacteriati</taxon>
        <taxon>Methanobacteriota</taxon>
        <taxon>Thermococci</taxon>
        <taxon>Thermococcales</taxon>
        <taxon>Thermococcaceae</taxon>
        <taxon>Thermococcus</taxon>
    </lineage>
</organism>
<dbReference type="NCBIfam" id="TIGR00040">
    <property type="entry name" value="yfcE"/>
    <property type="match status" value="1"/>
</dbReference>
<dbReference type="Gene3D" id="3.60.21.10">
    <property type="match status" value="1"/>
</dbReference>
<dbReference type="GO" id="GO:0016787">
    <property type="term" value="F:hydrolase activity"/>
    <property type="evidence" value="ECO:0007669"/>
    <property type="project" value="UniProtKB-UniRule"/>
</dbReference>
<dbReference type="GO" id="GO:0046872">
    <property type="term" value="F:metal ion binding"/>
    <property type="evidence" value="ECO:0007669"/>
    <property type="project" value="UniProtKB-KW"/>
</dbReference>
<protein>
    <recommendedName>
        <fullName evidence="1">Phosphoesterase</fullName>
        <ecNumber evidence="1">3.1.4.-</ecNumber>
    </recommendedName>
</protein>
<gene>
    <name evidence="3" type="ORF">K1720_07995</name>
</gene>
<dbReference type="PANTHER" id="PTHR37523">
    <property type="entry name" value="METALLOPHOSPHOESTERASE"/>
    <property type="match status" value="1"/>
</dbReference>
<accession>A0A9E7SC29</accession>
<reference evidence="3 4" key="1">
    <citation type="submission" date="2021-08" db="EMBL/GenBank/DDBJ databases">
        <title>Thermococcus onnuriiensis IOH2.</title>
        <authorList>
            <person name="Park Y.-J."/>
        </authorList>
    </citation>
    <scope>NUCLEOTIDE SEQUENCE [LARGE SCALE GENOMIC DNA]</scope>
    <source>
        <strain evidence="3 4">IOH2</strain>
    </source>
</reference>
<sequence>MRIVAVTDIHGRGTKAREFLENIKEETFDLLLIAGDLTHFRGREAAYNIIKEFINLEKPFYAVMGNCDGRDVLEMLEELNISLHNRRVEFKNVGIIGIGGSNITPFSTIWEFSEEEIWEILINNYQEGDIILSHVPPKNTKVDKTFVGTHAGSKALRRFIEENQPPLVICGHIHEAIGIDEIGRTLIVNPGPLSRGHYAIIDFNENEKKVKDITLERF</sequence>
<dbReference type="EC" id="3.1.4.-" evidence="1"/>
<dbReference type="AlphaFoldDB" id="A0A9E7SC29"/>
<dbReference type="SUPFAM" id="SSF56300">
    <property type="entry name" value="Metallo-dependent phosphatases"/>
    <property type="match status" value="1"/>
</dbReference>
<comment type="cofactor">
    <cofactor evidence="1">
        <name>a divalent metal cation</name>
        <dbReference type="ChEBI" id="CHEBI:60240"/>
    </cofactor>
</comment>
<keyword evidence="4" id="KW-1185">Reference proteome</keyword>
<dbReference type="RefSeq" id="WP_251948314.1">
    <property type="nucleotide sequence ID" value="NZ_CP080572.1"/>
</dbReference>
<keyword evidence="1" id="KW-0479">Metal-binding</keyword>
<name>A0A9E7SC29_9EURY</name>
<dbReference type="InterPro" id="IPR004843">
    <property type="entry name" value="Calcineurin-like_PHP"/>
</dbReference>
<evidence type="ECO:0000313" key="4">
    <source>
        <dbReference type="Proteomes" id="UP001056425"/>
    </source>
</evidence>
<evidence type="ECO:0000256" key="1">
    <source>
        <dbReference type="RuleBase" id="RU362039"/>
    </source>
</evidence>
<dbReference type="InterPro" id="IPR000979">
    <property type="entry name" value="Phosphodiesterase_MJ0936/Vps29"/>
</dbReference>
<feature type="domain" description="Calcineurin-like phosphoesterase" evidence="2">
    <location>
        <begin position="1"/>
        <end position="175"/>
    </location>
</feature>
<evidence type="ECO:0000313" key="3">
    <source>
        <dbReference type="EMBL" id="USG99454.1"/>
    </source>
</evidence>
<evidence type="ECO:0000259" key="2">
    <source>
        <dbReference type="Pfam" id="PF00149"/>
    </source>
</evidence>
<dbReference type="InterPro" id="IPR029052">
    <property type="entry name" value="Metallo-depent_PP-like"/>
</dbReference>
<dbReference type="KEGG" id="thei:K1720_07995"/>
<dbReference type="Pfam" id="PF00149">
    <property type="entry name" value="Metallophos"/>
    <property type="match status" value="1"/>
</dbReference>
<comment type="similarity">
    <text evidence="1">Belongs to the metallophosphoesterase superfamily. YfcE family.</text>
</comment>
<dbReference type="GeneID" id="72778280"/>
<dbReference type="Proteomes" id="UP001056425">
    <property type="component" value="Chromosome"/>
</dbReference>